<evidence type="ECO:0000313" key="3">
    <source>
        <dbReference type="Proteomes" id="UP000297567"/>
    </source>
</evidence>
<accession>A0A4Z0ZNF3</accession>
<gene>
    <name evidence="2" type="ORF">EHQ62_17200</name>
</gene>
<keyword evidence="1" id="KW-1133">Transmembrane helix</keyword>
<proteinExistence type="predicted"/>
<organism evidence="2 3">
    <name type="scientific">Leptospira jelokensis</name>
    <dbReference type="NCBI Taxonomy" id="2484931"/>
    <lineage>
        <taxon>Bacteria</taxon>
        <taxon>Pseudomonadati</taxon>
        <taxon>Spirochaetota</taxon>
        <taxon>Spirochaetia</taxon>
        <taxon>Leptospirales</taxon>
        <taxon>Leptospiraceae</taxon>
        <taxon>Leptospira</taxon>
    </lineage>
</organism>
<dbReference type="Proteomes" id="UP000297567">
    <property type="component" value="Unassembled WGS sequence"/>
</dbReference>
<evidence type="ECO:0000313" key="2">
    <source>
        <dbReference type="EMBL" id="TGL58631.1"/>
    </source>
</evidence>
<comment type="caution">
    <text evidence="2">The sequence shown here is derived from an EMBL/GenBank/DDBJ whole genome shotgun (WGS) entry which is preliminary data.</text>
</comment>
<dbReference type="EMBL" id="RQGH01000035">
    <property type="protein sequence ID" value="TGL58631.1"/>
    <property type="molecule type" value="Genomic_DNA"/>
</dbReference>
<name>A0A4Z0ZNF3_9LEPT</name>
<keyword evidence="1" id="KW-0472">Membrane</keyword>
<dbReference type="RefSeq" id="WP_135645122.1">
    <property type="nucleotide sequence ID" value="NZ_RQGH01000035.1"/>
</dbReference>
<protein>
    <submittedName>
        <fullName evidence="2">Uncharacterized protein</fullName>
    </submittedName>
</protein>
<reference evidence="2" key="1">
    <citation type="journal article" date="2019" name="PLoS Negl. Trop. Dis.">
        <title>Revisiting the worldwide diversity of Leptospira species in the environment.</title>
        <authorList>
            <person name="Vincent A.T."/>
            <person name="Schiettekatte O."/>
            <person name="Bourhy P."/>
            <person name="Veyrier F.J."/>
            <person name="Picardeau M."/>
        </authorList>
    </citation>
    <scope>NUCLEOTIDE SEQUENCE [LARGE SCALE GENOMIC DNA]</scope>
    <source>
        <strain evidence="2">201702451</strain>
    </source>
</reference>
<sequence length="231" mass="27144">MSFWEFVNLHVWVVIFVALPMIFVLLFLTLWGIVLLLKTNRVLVDTKWIQFKPEENKKLPLLIHVMRDKLVFGQLNLLRDYFSAHVACVISLHNGGKFNNGLSVQKWTLTHDCAADGHITFYNKGLKFKDQLVSQSEWVEEVITKDEFFLSIENMAESSAWRREFVRNAIRHGFLKLVETDENPEIIIGLFFRHEKREDEFTFNRHIIREYSDRISSILKTGTGNQDSKEL</sequence>
<evidence type="ECO:0000256" key="1">
    <source>
        <dbReference type="SAM" id="Phobius"/>
    </source>
</evidence>
<keyword evidence="3" id="KW-1185">Reference proteome</keyword>
<dbReference type="AlphaFoldDB" id="A0A4Z0ZNF3"/>
<feature type="transmembrane region" description="Helical" evidence="1">
    <location>
        <begin position="12"/>
        <end position="37"/>
    </location>
</feature>
<keyword evidence="1" id="KW-0812">Transmembrane</keyword>